<evidence type="ECO:0000313" key="10">
    <source>
        <dbReference type="EMBL" id="KAJ7081823.1"/>
    </source>
</evidence>
<evidence type="ECO:0000256" key="8">
    <source>
        <dbReference type="SAM" id="MobiDB-lite"/>
    </source>
</evidence>
<evidence type="ECO:0000256" key="7">
    <source>
        <dbReference type="PROSITE-ProRule" id="PRU00042"/>
    </source>
</evidence>
<gene>
    <name evidence="10" type="ORF">B0H15DRAFT_853704</name>
</gene>
<dbReference type="PROSITE" id="PS50157">
    <property type="entry name" value="ZINC_FINGER_C2H2_2"/>
    <property type="match status" value="2"/>
</dbReference>
<evidence type="ECO:0000256" key="5">
    <source>
        <dbReference type="ARBA" id="ARBA00022833"/>
    </source>
</evidence>
<feature type="region of interest" description="Disordered" evidence="8">
    <location>
        <begin position="285"/>
        <end position="312"/>
    </location>
</feature>
<feature type="region of interest" description="Disordered" evidence="8">
    <location>
        <begin position="338"/>
        <end position="363"/>
    </location>
</feature>
<dbReference type="GO" id="GO:0010468">
    <property type="term" value="P:regulation of gene expression"/>
    <property type="evidence" value="ECO:0007669"/>
    <property type="project" value="TreeGrafter"/>
</dbReference>
<dbReference type="SUPFAM" id="SSF57667">
    <property type="entry name" value="beta-beta-alpha zinc fingers"/>
    <property type="match status" value="1"/>
</dbReference>
<protein>
    <recommendedName>
        <fullName evidence="9">C2H2-type domain-containing protein</fullName>
    </recommendedName>
</protein>
<keyword evidence="5" id="KW-0862">Zinc</keyword>
<dbReference type="SMART" id="SM00355">
    <property type="entry name" value="ZnF_C2H2"/>
    <property type="match status" value="2"/>
</dbReference>
<reference evidence="10" key="1">
    <citation type="submission" date="2023-03" db="EMBL/GenBank/DDBJ databases">
        <title>Massive genome expansion in bonnet fungi (Mycena s.s.) driven by repeated elements and novel gene families across ecological guilds.</title>
        <authorList>
            <consortium name="Lawrence Berkeley National Laboratory"/>
            <person name="Harder C.B."/>
            <person name="Miyauchi S."/>
            <person name="Viragh M."/>
            <person name="Kuo A."/>
            <person name="Thoen E."/>
            <person name="Andreopoulos B."/>
            <person name="Lu D."/>
            <person name="Skrede I."/>
            <person name="Drula E."/>
            <person name="Henrissat B."/>
            <person name="Morin E."/>
            <person name="Kohler A."/>
            <person name="Barry K."/>
            <person name="LaButti K."/>
            <person name="Morin E."/>
            <person name="Salamov A."/>
            <person name="Lipzen A."/>
            <person name="Mereny Z."/>
            <person name="Hegedus B."/>
            <person name="Baldrian P."/>
            <person name="Stursova M."/>
            <person name="Weitz H."/>
            <person name="Taylor A."/>
            <person name="Grigoriev I.V."/>
            <person name="Nagy L.G."/>
            <person name="Martin F."/>
            <person name="Kauserud H."/>
        </authorList>
    </citation>
    <scope>NUCLEOTIDE SEQUENCE</scope>
    <source>
        <strain evidence="10">CBHHK173m</strain>
    </source>
</reference>
<proteinExistence type="predicted"/>
<comment type="subcellular location">
    <subcellularLocation>
        <location evidence="1">Nucleus</location>
    </subcellularLocation>
</comment>
<dbReference type="InterPro" id="IPR036236">
    <property type="entry name" value="Znf_C2H2_sf"/>
</dbReference>
<feature type="domain" description="C2H2-type" evidence="9">
    <location>
        <begin position="538"/>
        <end position="565"/>
    </location>
</feature>
<evidence type="ECO:0000256" key="1">
    <source>
        <dbReference type="ARBA" id="ARBA00004123"/>
    </source>
</evidence>
<name>A0AAD6XNA4_9AGAR</name>
<dbReference type="Proteomes" id="UP001222325">
    <property type="component" value="Unassembled WGS sequence"/>
</dbReference>
<feature type="region of interest" description="Disordered" evidence="8">
    <location>
        <begin position="1"/>
        <end position="21"/>
    </location>
</feature>
<keyword evidence="2" id="KW-0479">Metal-binding</keyword>
<feature type="compositionally biased region" description="Polar residues" evidence="8">
    <location>
        <begin position="473"/>
        <end position="493"/>
    </location>
</feature>
<feature type="compositionally biased region" description="Low complexity" evidence="8">
    <location>
        <begin position="457"/>
        <end position="466"/>
    </location>
</feature>
<comment type="caution">
    <text evidence="10">The sequence shown here is derived from an EMBL/GenBank/DDBJ whole genome shotgun (WGS) entry which is preliminary data.</text>
</comment>
<dbReference type="Gene3D" id="3.30.160.60">
    <property type="entry name" value="Classic Zinc Finger"/>
    <property type="match status" value="1"/>
</dbReference>
<evidence type="ECO:0000259" key="9">
    <source>
        <dbReference type="PROSITE" id="PS50157"/>
    </source>
</evidence>
<feature type="region of interest" description="Disordered" evidence="8">
    <location>
        <begin position="407"/>
        <end position="502"/>
    </location>
</feature>
<keyword evidence="3" id="KW-0677">Repeat</keyword>
<dbReference type="GO" id="GO:0008270">
    <property type="term" value="F:zinc ion binding"/>
    <property type="evidence" value="ECO:0007669"/>
    <property type="project" value="UniProtKB-KW"/>
</dbReference>
<keyword evidence="6" id="KW-0539">Nucleus</keyword>
<evidence type="ECO:0000256" key="6">
    <source>
        <dbReference type="ARBA" id="ARBA00023242"/>
    </source>
</evidence>
<dbReference type="PANTHER" id="PTHR16515:SF49">
    <property type="entry name" value="GASTRULA ZINC FINGER PROTEIN XLCGF49.1-LIKE-RELATED"/>
    <property type="match status" value="1"/>
</dbReference>
<evidence type="ECO:0000256" key="2">
    <source>
        <dbReference type="ARBA" id="ARBA00022723"/>
    </source>
</evidence>
<organism evidence="10 11">
    <name type="scientific">Mycena belliarum</name>
    <dbReference type="NCBI Taxonomy" id="1033014"/>
    <lineage>
        <taxon>Eukaryota</taxon>
        <taxon>Fungi</taxon>
        <taxon>Dikarya</taxon>
        <taxon>Basidiomycota</taxon>
        <taxon>Agaricomycotina</taxon>
        <taxon>Agaricomycetes</taxon>
        <taxon>Agaricomycetidae</taxon>
        <taxon>Agaricales</taxon>
        <taxon>Marasmiineae</taxon>
        <taxon>Mycenaceae</taxon>
        <taxon>Mycena</taxon>
    </lineage>
</organism>
<accession>A0AAD6XNA4</accession>
<dbReference type="GO" id="GO:0005634">
    <property type="term" value="C:nucleus"/>
    <property type="evidence" value="ECO:0007669"/>
    <property type="project" value="UniProtKB-SubCell"/>
</dbReference>
<dbReference type="AlphaFoldDB" id="A0AAD6XNA4"/>
<dbReference type="InterPro" id="IPR013087">
    <property type="entry name" value="Znf_C2H2_type"/>
</dbReference>
<dbReference type="PANTHER" id="PTHR16515">
    <property type="entry name" value="PR DOMAIN ZINC FINGER PROTEIN"/>
    <property type="match status" value="1"/>
</dbReference>
<dbReference type="PROSITE" id="PS00028">
    <property type="entry name" value="ZINC_FINGER_C2H2_1"/>
    <property type="match status" value="1"/>
</dbReference>
<keyword evidence="4 7" id="KW-0863">Zinc-finger</keyword>
<evidence type="ECO:0000256" key="3">
    <source>
        <dbReference type="ARBA" id="ARBA00022737"/>
    </source>
</evidence>
<sequence>MTEDFTPSIHIEPPSDSDSQEQTLFELFDTSYCPTSQSDFNMNFTMGGRCNPELPALFIQGSQSASLSSELSPLEEAYLQTETYRYSPATSGRSSPIESWSPASSFGDIFPEDYSPDDFAPRWPGALQHFSGSSSPAAISPESLSPLTLAFDGFALDEGYLAADDSSLSSGPHIQRLRSSSHSVQNASSPDIWADGVGRGRSASFSGQASENQFYQSDIPVQQGIFPPYGYPNNNEVRISVADVDPFSETLGTGMSWGSVPIMNGNEVSSGDNLSGAGILVQDWRYPGTEHPSSESHLDRPPPSPSHLTVPGLQRRSAYYSRRSHSHSDLRAMIPEEAGRGRGRHRAAHSVQHSRSVSNDRRDASPAGLVLFSVQTPSSYSPSAPSSPAFEDADLGEDHGVSIERRHTVAGHNQTLTAPSPRLVRASSAPSKGRRSRPMLSPASGLSVFKAERTDTSSFLSSPGSDGSSGGSQQEFRVSQPDPSASFKSSVASNKIRKASDARRTNAASFSCPYCPSTFTARHNLTNHINSHNQHRPHGCSMCARTFTTQGVLNRHKKHCCNTAA</sequence>
<dbReference type="EMBL" id="JARJCN010000048">
    <property type="protein sequence ID" value="KAJ7081823.1"/>
    <property type="molecule type" value="Genomic_DNA"/>
</dbReference>
<evidence type="ECO:0000313" key="11">
    <source>
        <dbReference type="Proteomes" id="UP001222325"/>
    </source>
</evidence>
<feature type="domain" description="C2H2-type" evidence="9">
    <location>
        <begin position="510"/>
        <end position="537"/>
    </location>
</feature>
<evidence type="ECO:0000256" key="4">
    <source>
        <dbReference type="ARBA" id="ARBA00022771"/>
    </source>
</evidence>
<dbReference type="InterPro" id="IPR050331">
    <property type="entry name" value="Zinc_finger"/>
</dbReference>
<keyword evidence="11" id="KW-1185">Reference proteome</keyword>
<dbReference type="Pfam" id="PF00096">
    <property type="entry name" value="zf-C2H2"/>
    <property type="match status" value="1"/>
</dbReference>